<proteinExistence type="predicted"/>
<dbReference type="PANTHER" id="PTHR33164">
    <property type="entry name" value="TRANSCRIPTIONAL REGULATOR, MARR FAMILY"/>
    <property type="match status" value="1"/>
</dbReference>
<accession>A0A367Y3Q8</accession>
<dbReference type="Proteomes" id="UP000253508">
    <property type="component" value="Unassembled WGS sequence"/>
</dbReference>
<protein>
    <submittedName>
        <fullName evidence="5">MarR family transcriptional regulator</fullName>
    </submittedName>
</protein>
<dbReference type="SUPFAM" id="SSF46785">
    <property type="entry name" value="Winged helix' DNA-binding domain"/>
    <property type="match status" value="1"/>
</dbReference>
<dbReference type="AlphaFoldDB" id="A0A367Y3Q8"/>
<evidence type="ECO:0000259" key="4">
    <source>
        <dbReference type="PROSITE" id="PS50995"/>
    </source>
</evidence>
<evidence type="ECO:0000313" key="6">
    <source>
        <dbReference type="Proteomes" id="UP000253508"/>
    </source>
</evidence>
<evidence type="ECO:0000256" key="2">
    <source>
        <dbReference type="ARBA" id="ARBA00023125"/>
    </source>
</evidence>
<evidence type="ECO:0000313" key="5">
    <source>
        <dbReference type="EMBL" id="RCK60190.1"/>
    </source>
</evidence>
<dbReference type="Pfam" id="PF01047">
    <property type="entry name" value="MarR"/>
    <property type="match status" value="1"/>
</dbReference>
<dbReference type="GO" id="GO:0006950">
    <property type="term" value="P:response to stress"/>
    <property type="evidence" value="ECO:0007669"/>
    <property type="project" value="TreeGrafter"/>
</dbReference>
<dbReference type="InterPro" id="IPR039422">
    <property type="entry name" value="MarR/SlyA-like"/>
</dbReference>
<evidence type="ECO:0000256" key="3">
    <source>
        <dbReference type="ARBA" id="ARBA00023163"/>
    </source>
</evidence>
<dbReference type="InterPro" id="IPR023187">
    <property type="entry name" value="Tscrpt_reg_MarR-type_CS"/>
</dbReference>
<dbReference type="PANTHER" id="PTHR33164:SF43">
    <property type="entry name" value="HTH-TYPE TRANSCRIPTIONAL REPRESSOR YETL"/>
    <property type="match status" value="1"/>
</dbReference>
<dbReference type="OrthoDB" id="5506299at2"/>
<dbReference type="PROSITE" id="PS01117">
    <property type="entry name" value="HTH_MARR_1"/>
    <property type="match status" value="1"/>
</dbReference>
<dbReference type="EMBL" id="QORO01000002">
    <property type="protein sequence ID" value="RCK60190.1"/>
    <property type="molecule type" value="Genomic_DNA"/>
</dbReference>
<dbReference type="InterPro" id="IPR036388">
    <property type="entry name" value="WH-like_DNA-bd_sf"/>
</dbReference>
<gene>
    <name evidence="5" type="ORF">DTO57_08710</name>
</gene>
<dbReference type="RefSeq" id="WP_114117803.1">
    <property type="nucleotide sequence ID" value="NZ_BMHU01000006.1"/>
</dbReference>
<comment type="caution">
    <text evidence="5">The sequence shown here is derived from an EMBL/GenBank/DDBJ whole genome shotgun (WGS) entry which is preliminary data.</text>
</comment>
<keyword evidence="3" id="KW-0804">Transcription</keyword>
<dbReference type="Gene3D" id="1.10.10.10">
    <property type="entry name" value="Winged helix-like DNA-binding domain superfamily/Winged helix DNA-binding domain"/>
    <property type="match status" value="1"/>
</dbReference>
<dbReference type="GO" id="GO:0003677">
    <property type="term" value="F:DNA binding"/>
    <property type="evidence" value="ECO:0007669"/>
    <property type="project" value="UniProtKB-KW"/>
</dbReference>
<reference evidence="5 6" key="1">
    <citation type="submission" date="2018-07" db="EMBL/GenBank/DDBJ databases">
        <title>Microbacterium endoborsara sp. nov., a novel actinobacterium isolated from Borszczowia aralocaspica.</title>
        <authorList>
            <person name="An D."/>
        </authorList>
    </citation>
    <scope>NUCLEOTIDE SEQUENCE [LARGE SCALE GENOMIC DNA]</scope>
    <source>
        <strain evidence="5 6">C1.15228</strain>
    </source>
</reference>
<dbReference type="PROSITE" id="PS50995">
    <property type="entry name" value="HTH_MARR_2"/>
    <property type="match status" value="1"/>
</dbReference>
<organism evidence="5 6">
    <name type="scientific">Microbacterium sorbitolivorans</name>
    <dbReference type="NCBI Taxonomy" id="1867410"/>
    <lineage>
        <taxon>Bacteria</taxon>
        <taxon>Bacillati</taxon>
        <taxon>Actinomycetota</taxon>
        <taxon>Actinomycetes</taxon>
        <taxon>Micrococcales</taxon>
        <taxon>Microbacteriaceae</taxon>
        <taxon>Microbacterium</taxon>
    </lineage>
</organism>
<keyword evidence="2" id="KW-0238">DNA-binding</keyword>
<evidence type="ECO:0000256" key="1">
    <source>
        <dbReference type="ARBA" id="ARBA00023015"/>
    </source>
</evidence>
<sequence length="142" mass="15956">MTSSRDEDLIELADRIVHVARKLNVRMQQDPQIITLTPLEAHVMRHIDHNPGITSSHLAADLDLRTSNASTVLRSLVEKELLRRESSTEDRRVVRYVLTDTAAETIRRLHEHWVAGLGSAIPDSVDPGAALEILRLLEDALE</sequence>
<dbReference type="GO" id="GO:0003700">
    <property type="term" value="F:DNA-binding transcription factor activity"/>
    <property type="evidence" value="ECO:0007669"/>
    <property type="project" value="InterPro"/>
</dbReference>
<name>A0A367Y3Q8_9MICO</name>
<feature type="domain" description="HTH marR-type" evidence="4">
    <location>
        <begin position="9"/>
        <end position="142"/>
    </location>
</feature>
<dbReference type="InterPro" id="IPR000835">
    <property type="entry name" value="HTH_MarR-typ"/>
</dbReference>
<keyword evidence="1" id="KW-0805">Transcription regulation</keyword>
<keyword evidence="6" id="KW-1185">Reference proteome</keyword>
<dbReference type="InterPro" id="IPR036390">
    <property type="entry name" value="WH_DNA-bd_sf"/>
</dbReference>
<dbReference type="SMART" id="SM00347">
    <property type="entry name" value="HTH_MARR"/>
    <property type="match status" value="1"/>
</dbReference>